<accession>A0A5J4X5X2</accession>
<gene>
    <name evidence="2" type="ORF">EZS28_002247</name>
</gene>
<reference evidence="2 3" key="1">
    <citation type="submission" date="2019-03" db="EMBL/GenBank/DDBJ databases">
        <title>Single cell metagenomics reveals metabolic interactions within the superorganism composed of flagellate Streblomastix strix and complex community of Bacteroidetes bacteria on its surface.</title>
        <authorList>
            <person name="Treitli S.C."/>
            <person name="Kolisko M."/>
            <person name="Husnik F."/>
            <person name="Keeling P."/>
            <person name="Hampl V."/>
        </authorList>
    </citation>
    <scope>NUCLEOTIDE SEQUENCE [LARGE SCALE GENOMIC DNA]</scope>
    <source>
        <strain evidence="2">ST1C</strain>
    </source>
</reference>
<sequence>MALSLNSKNIILTKITYEDAMYFLPQFDEIKYSVKEVYIYQKLRELNISYKSNYTQRIKERIIQSNPIKENPTRLASASIEKQLEKPKDYARRIAEKFEKECIDKIIKYSVSTIIMRFTLPEVNVIQQTLGTAIQDICENSANGDFAFSADSGTKTAIVQLNPNSQPLTDYQDFIISVAESEWNGIITTSGVVETVSGLMLETTNPKIRTLCGAVIEVIQQRGCESGESTDWGLLLSPIVSLLFNPDEKISEIGKQSLMKVADRNPEALCGLIEIGLFDKTSELLNLTFPSSQSSQLSEKLSQKVILNILQVVESIIRENAQAEMKAKQLMKTAERIKQLNPPRQIKSVISSIISILDDEQEQNENNIDNDNIERSIQNKIQELERKVIESEERIRIFELNRRDSELKLRENEEKLRLVEQEKENEKARADQLEQEKQQLVIHLSQRRFRREFSITSPNIQQQTQQTPIVPQQAAPAPVLIGAPQLIVQDKIDFTPLISYPDDVIINQNLFTHTNENDYNCTILFNPVITSGITKFEIFTVQDIFNLGIAEESATYERKEIPFPKMEQFIILNITIWGATVCFIITRLNLESDPTTLTFFLNNKEQKIYITHIPHAVRFWVCISNKGSAFKLLNFEKIAEPKAKHGYSSWKCKWEND</sequence>
<evidence type="ECO:0000313" key="3">
    <source>
        <dbReference type="Proteomes" id="UP000324800"/>
    </source>
</evidence>
<proteinExistence type="predicted"/>
<dbReference type="SUPFAM" id="SSF48371">
    <property type="entry name" value="ARM repeat"/>
    <property type="match status" value="1"/>
</dbReference>
<dbReference type="EMBL" id="SNRW01000266">
    <property type="protein sequence ID" value="KAA6402232.1"/>
    <property type="molecule type" value="Genomic_DNA"/>
</dbReference>
<evidence type="ECO:0000313" key="2">
    <source>
        <dbReference type="EMBL" id="KAA6402232.1"/>
    </source>
</evidence>
<comment type="caution">
    <text evidence="2">The sequence shown here is derived from an EMBL/GenBank/DDBJ whole genome shotgun (WGS) entry which is preliminary data.</text>
</comment>
<dbReference type="InterPro" id="IPR016024">
    <property type="entry name" value="ARM-type_fold"/>
</dbReference>
<feature type="coiled-coil region" evidence="1">
    <location>
        <begin position="370"/>
        <end position="443"/>
    </location>
</feature>
<name>A0A5J4X5X2_9EUKA</name>
<organism evidence="2 3">
    <name type="scientific">Streblomastix strix</name>
    <dbReference type="NCBI Taxonomy" id="222440"/>
    <lineage>
        <taxon>Eukaryota</taxon>
        <taxon>Metamonada</taxon>
        <taxon>Preaxostyla</taxon>
        <taxon>Oxymonadida</taxon>
        <taxon>Streblomastigidae</taxon>
        <taxon>Streblomastix</taxon>
    </lineage>
</organism>
<keyword evidence="1" id="KW-0175">Coiled coil</keyword>
<dbReference type="AlphaFoldDB" id="A0A5J4X5X2"/>
<dbReference type="Proteomes" id="UP000324800">
    <property type="component" value="Unassembled WGS sequence"/>
</dbReference>
<feature type="coiled-coil region" evidence="1">
    <location>
        <begin position="313"/>
        <end position="340"/>
    </location>
</feature>
<dbReference type="OrthoDB" id="2329056at2759"/>
<evidence type="ECO:0000256" key="1">
    <source>
        <dbReference type="SAM" id="Coils"/>
    </source>
</evidence>
<protein>
    <submittedName>
        <fullName evidence="2">Uncharacterized protein</fullName>
    </submittedName>
</protein>